<protein>
    <submittedName>
        <fullName evidence="2">Uncharacterized protein</fullName>
    </submittedName>
</protein>
<accession>A0A8X6TRH4</accession>
<evidence type="ECO:0000313" key="3">
    <source>
        <dbReference type="Proteomes" id="UP000887013"/>
    </source>
</evidence>
<dbReference type="Proteomes" id="UP000887013">
    <property type="component" value="Unassembled WGS sequence"/>
</dbReference>
<evidence type="ECO:0000256" key="1">
    <source>
        <dbReference type="SAM" id="MobiDB-lite"/>
    </source>
</evidence>
<keyword evidence="3" id="KW-1185">Reference proteome</keyword>
<feature type="compositionally biased region" description="Polar residues" evidence="1">
    <location>
        <begin position="13"/>
        <end position="25"/>
    </location>
</feature>
<proteinExistence type="predicted"/>
<name>A0A8X6TRH4_NEPPI</name>
<organism evidence="2 3">
    <name type="scientific">Nephila pilipes</name>
    <name type="common">Giant wood spider</name>
    <name type="synonym">Nephila maculata</name>
    <dbReference type="NCBI Taxonomy" id="299642"/>
    <lineage>
        <taxon>Eukaryota</taxon>
        <taxon>Metazoa</taxon>
        <taxon>Ecdysozoa</taxon>
        <taxon>Arthropoda</taxon>
        <taxon>Chelicerata</taxon>
        <taxon>Arachnida</taxon>
        <taxon>Araneae</taxon>
        <taxon>Araneomorphae</taxon>
        <taxon>Entelegynae</taxon>
        <taxon>Araneoidea</taxon>
        <taxon>Nephilidae</taxon>
        <taxon>Nephila</taxon>
    </lineage>
</organism>
<sequence>MTETSRHLPFTKSRFSPRNDQTSIDAQDRRSARTCNGCGEPGVIKSRYPKCIPSSALSSPRVRNTLMELKANIKALTQNYAELPEDINLKNSLDIAEKMEDKLELTEVSSKIISSKLENVPKLKKNNNNGTVYDRLPELPFSHFWGKYEG</sequence>
<gene>
    <name evidence="2" type="ORF">NPIL_52091</name>
</gene>
<reference evidence="2" key="1">
    <citation type="submission" date="2020-08" db="EMBL/GenBank/DDBJ databases">
        <title>Multicomponent nature underlies the extraordinary mechanical properties of spider dragline silk.</title>
        <authorList>
            <person name="Kono N."/>
            <person name="Nakamura H."/>
            <person name="Mori M."/>
            <person name="Yoshida Y."/>
            <person name="Ohtoshi R."/>
            <person name="Malay A.D."/>
            <person name="Moran D.A.P."/>
            <person name="Tomita M."/>
            <person name="Numata K."/>
            <person name="Arakawa K."/>
        </authorList>
    </citation>
    <scope>NUCLEOTIDE SEQUENCE</scope>
</reference>
<dbReference type="EMBL" id="BMAW01013953">
    <property type="protein sequence ID" value="GFT36535.1"/>
    <property type="molecule type" value="Genomic_DNA"/>
</dbReference>
<comment type="caution">
    <text evidence="2">The sequence shown here is derived from an EMBL/GenBank/DDBJ whole genome shotgun (WGS) entry which is preliminary data.</text>
</comment>
<dbReference type="OrthoDB" id="6435241at2759"/>
<feature type="region of interest" description="Disordered" evidence="1">
    <location>
        <begin position="1"/>
        <end position="28"/>
    </location>
</feature>
<dbReference type="AlphaFoldDB" id="A0A8X6TRH4"/>
<evidence type="ECO:0000313" key="2">
    <source>
        <dbReference type="EMBL" id="GFT36535.1"/>
    </source>
</evidence>